<name>A0A4V3TV97_9ENTE</name>
<dbReference type="OrthoDB" id="2151645at2"/>
<dbReference type="AlphaFoldDB" id="A0A4V3TV97"/>
<dbReference type="Pfam" id="PF09148">
    <property type="entry name" value="DUF1934"/>
    <property type="match status" value="1"/>
</dbReference>
<organism evidence="1 2">
    <name type="scientific">Vagococcus silagei</name>
    <dbReference type="NCBI Taxonomy" id="2508885"/>
    <lineage>
        <taxon>Bacteria</taxon>
        <taxon>Bacillati</taxon>
        <taxon>Bacillota</taxon>
        <taxon>Bacilli</taxon>
        <taxon>Lactobacillales</taxon>
        <taxon>Enterococcaceae</taxon>
        <taxon>Vagococcus</taxon>
    </lineage>
</organism>
<proteinExistence type="predicted"/>
<evidence type="ECO:0000313" key="2">
    <source>
        <dbReference type="Proteomes" id="UP000310506"/>
    </source>
</evidence>
<protein>
    <submittedName>
        <fullName evidence="1">DUF1934 domain-containing protein</fullName>
    </submittedName>
</protein>
<dbReference type="RefSeq" id="WP_136136018.1">
    <property type="nucleotide sequence ID" value="NZ_SDGV01000004.1"/>
</dbReference>
<dbReference type="Proteomes" id="UP000310506">
    <property type="component" value="Unassembled WGS sequence"/>
</dbReference>
<evidence type="ECO:0000313" key="1">
    <source>
        <dbReference type="EMBL" id="THB62019.1"/>
    </source>
</evidence>
<keyword evidence="2" id="KW-1185">Reference proteome</keyword>
<dbReference type="InterPro" id="IPR012674">
    <property type="entry name" value="Calycin"/>
</dbReference>
<dbReference type="InterPro" id="IPR015231">
    <property type="entry name" value="DUF1934"/>
</dbReference>
<dbReference type="EMBL" id="SDGV01000004">
    <property type="protein sequence ID" value="THB62019.1"/>
    <property type="molecule type" value="Genomic_DNA"/>
</dbReference>
<dbReference type="Gene3D" id="2.40.128.20">
    <property type="match status" value="1"/>
</dbReference>
<reference evidence="1 2" key="1">
    <citation type="submission" date="2019-01" db="EMBL/GenBank/DDBJ databases">
        <title>Vagococcus silagei sp. nov. isolated from brewer's grain.</title>
        <authorList>
            <person name="Guu J.-R."/>
        </authorList>
    </citation>
    <scope>NUCLEOTIDE SEQUENCE [LARGE SCALE GENOMIC DNA]</scope>
    <source>
        <strain evidence="1 2">2B-2</strain>
    </source>
</reference>
<comment type="caution">
    <text evidence="1">The sequence shown here is derived from an EMBL/GenBank/DDBJ whole genome shotgun (WGS) entry which is preliminary data.</text>
</comment>
<gene>
    <name evidence="1" type="ORF">ESZ54_02090</name>
</gene>
<dbReference type="SUPFAM" id="SSF50814">
    <property type="entry name" value="Lipocalins"/>
    <property type="match status" value="1"/>
</dbReference>
<accession>A0A4V3TV97</accession>
<sequence>MQDRKSIPVEIKIRTEMFQNDEMNEHFVEVSGQMVRIGEVLYLRYEEMVEGVETPVPVTLKILPDGKVELIRAGDLRMKLRFHYQESQETHYKSPYGTLYISTYTNNIRVSLKDRPYSGHVVIDYDLFAGEEKLGVYHLDLTFTA</sequence>